<dbReference type="Proteomes" id="UP000654947">
    <property type="component" value="Unassembled WGS sequence"/>
</dbReference>
<sequence length="63" mass="6325">MAELNPVDLQKALKGASTPRAVGPDLTGAGERCGQHPGGGDLGRGTGPVRGPDDVQEALFGND</sequence>
<reference evidence="2 3" key="1">
    <citation type="journal article" date="2014" name="Int. J. Syst. Evol. Microbiol.">
        <title>Complete genome sequence of Corynebacterium casei LMG S-19264T (=DSM 44701T), isolated from a smear-ripened cheese.</title>
        <authorList>
            <consortium name="US DOE Joint Genome Institute (JGI-PGF)"/>
            <person name="Walter F."/>
            <person name="Albersmeier A."/>
            <person name="Kalinowski J."/>
            <person name="Ruckert C."/>
        </authorList>
    </citation>
    <scope>NUCLEOTIDE SEQUENCE [LARGE SCALE GENOMIC DNA]</scope>
    <source>
        <strain evidence="2 3">KCTC 19473</strain>
    </source>
</reference>
<dbReference type="EMBL" id="BMXL01000011">
    <property type="protein sequence ID" value="GHD26914.1"/>
    <property type="molecule type" value="Genomic_DNA"/>
</dbReference>
<dbReference type="AlphaFoldDB" id="A0A919CID9"/>
<protein>
    <submittedName>
        <fullName evidence="2">Uncharacterized protein</fullName>
    </submittedName>
</protein>
<comment type="caution">
    <text evidence="2">The sequence shown here is derived from an EMBL/GenBank/DDBJ whole genome shotgun (WGS) entry which is preliminary data.</text>
</comment>
<proteinExistence type="predicted"/>
<feature type="compositionally biased region" description="Gly residues" evidence="1">
    <location>
        <begin position="36"/>
        <end position="48"/>
    </location>
</feature>
<feature type="region of interest" description="Disordered" evidence="1">
    <location>
        <begin position="1"/>
        <end position="63"/>
    </location>
</feature>
<evidence type="ECO:0000313" key="3">
    <source>
        <dbReference type="Proteomes" id="UP000654947"/>
    </source>
</evidence>
<dbReference type="RefSeq" id="WP_230480046.1">
    <property type="nucleotide sequence ID" value="NZ_BMXL01000011.1"/>
</dbReference>
<organism evidence="2 3">
    <name type="scientific">Nocardiopsis kunsanensis</name>
    <dbReference type="NCBI Taxonomy" id="141693"/>
    <lineage>
        <taxon>Bacteria</taxon>
        <taxon>Bacillati</taxon>
        <taxon>Actinomycetota</taxon>
        <taxon>Actinomycetes</taxon>
        <taxon>Streptosporangiales</taxon>
        <taxon>Nocardiopsidaceae</taxon>
        <taxon>Nocardiopsis</taxon>
    </lineage>
</organism>
<evidence type="ECO:0000313" key="2">
    <source>
        <dbReference type="EMBL" id="GHD26914.1"/>
    </source>
</evidence>
<evidence type="ECO:0000256" key="1">
    <source>
        <dbReference type="SAM" id="MobiDB-lite"/>
    </source>
</evidence>
<keyword evidence="3" id="KW-1185">Reference proteome</keyword>
<accession>A0A919CID9</accession>
<gene>
    <name evidence="2" type="ORF">GCM10007147_25510</name>
</gene>
<name>A0A919CID9_9ACTN</name>